<dbReference type="Gene3D" id="3.40.50.1380">
    <property type="entry name" value="Methylglyoxal synthase-like domain"/>
    <property type="match status" value="1"/>
</dbReference>
<feature type="domain" description="ATP-grasp" evidence="17">
    <location>
        <begin position="669"/>
        <end position="859"/>
    </location>
</feature>
<keyword evidence="5 16" id="KW-0436">Ligase</keyword>
<dbReference type="GO" id="GO:0004087">
    <property type="term" value="F:carbamoyl-phosphate synthase (ammonia) activity"/>
    <property type="evidence" value="ECO:0007669"/>
    <property type="project" value="UniProtKB-EC"/>
</dbReference>
<dbReference type="SMART" id="SM00851">
    <property type="entry name" value="MGS"/>
    <property type="match status" value="1"/>
</dbReference>
<dbReference type="AlphaFoldDB" id="A0A1T4WLX2"/>
<comment type="catalytic activity">
    <reaction evidence="15 16">
        <text>hydrogencarbonate + L-glutamine + 2 ATP + H2O = carbamoyl phosphate + L-glutamate + 2 ADP + phosphate + 2 H(+)</text>
        <dbReference type="Rhea" id="RHEA:18633"/>
        <dbReference type="ChEBI" id="CHEBI:15377"/>
        <dbReference type="ChEBI" id="CHEBI:15378"/>
        <dbReference type="ChEBI" id="CHEBI:17544"/>
        <dbReference type="ChEBI" id="CHEBI:29985"/>
        <dbReference type="ChEBI" id="CHEBI:30616"/>
        <dbReference type="ChEBI" id="CHEBI:43474"/>
        <dbReference type="ChEBI" id="CHEBI:58228"/>
        <dbReference type="ChEBI" id="CHEBI:58359"/>
        <dbReference type="ChEBI" id="CHEBI:456216"/>
        <dbReference type="EC" id="6.3.5.5"/>
    </reaction>
</comment>
<dbReference type="FunFam" id="3.40.50.20:FF:000002">
    <property type="entry name" value="Carbamoyl-phosphate synthase large chain"/>
    <property type="match status" value="1"/>
</dbReference>
<feature type="binding site" evidence="16">
    <location>
        <position position="778"/>
    </location>
    <ligand>
        <name>ATP</name>
        <dbReference type="ChEBI" id="CHEBI:30616"/>
        <label>2</label>
    </ligand>
</feature>
<keyword evidence="9 16" id="KW-0547">Nucleotide-binding</keyword>
<feature type="binding site" evidence="16">
    <location>
        <position position="830"/>
    </location>
    <ligand>
        <name>Mg(2+)</name>
        <dbReference type="ChEBI" id="CHEBI:18420"/>
        <label>4</label>
    </ligand>
</feature>
<feature type="binding site" evidence="16">
    <location>
        <position position="167"/>
    </location>
    <ligand>
        <name>ATP</name>
        <dbReference type="ChEBI" id="CHEBI:30616"/>
        <label>1</label>
    </ligand>
</feature>
<name>A0A1T4WLX2_9CLOT</name>
<evidence type="ECO:0000256" key="14">
    <source>
        <dbReference type="ARBA" id="ARBA00047359"/>
    </source>
</evidence>
<comment type="pathway">
    <text evidence="16">Pyrimidine metabolism; UMP biosynthesis via de novo pathway; (S)-dihydroorotate from bicarbonate: step 1/3.</text>
</comment>
<dbReference type="SUPFAM" id="SSF52440">
    <property type="entry name" value="PreATP-grasp domain"/>
    <property type="match status" value="2"/>
</dbReference>
<dbReference type="InterPro" id="IPR006275">
    <property type="entry name" value="CPSase_lsu"/>
</dbReference>
<dbReference type="SUPFAM" id="SSF52335">
    <property type="entry name" value="Methylglyoxal synthase-like"/>
    <property type="match status" value="1"/>
</dbReference>
<comment type="caution">
    <text evidence="16">Lacks conserved residue(s) required for the propagation of feature annotation.</text>
</comment>
<comment type="cofactor">
    <cofactor evidence="16">
        <name>Mg(2+)</name>
        <dbReference type="ChEBI" id="CHEBI:18420"/>
    </cofactor>
    <cofactor evidence="16">
        <name>Mn(2+)</name>
        <dbReference type="ChEBI" id="CHEBI:29035"/>
    </cofactor>
    <text evidence="16">Binds 4 Mg(2+) or Mn(2+) ions per subunit.</text>
</comment>
<evidence type="ECO:0000256" key="11">
    <source>
        <dbReference type="ARBA" id="ARBA00022842"/>
    </source>
</evidence>
<dbReference type="RefSeq" id="WP_078695420.1">
    <property type="nucleotide sequence ID" value="NZ_FUYH01000002.1"/>
</dbReference>
<feature type="binding site" evidence="16">
    <location>
        <position position="775"/>
    </location>
    <ligand>
        <name>ATP</name>
        <dbReference type="ChEBI" id="CHEBI:30616"/>
        <label>2</label>
    </ligand>
</feature>
<dbReference type="Pfam" id="PF25596">
    <property type="entry name" value="CPSase_L_D1"/>
    <property type="match status" value="2"/>
</dbReference>
<sequence length="1061" mass="117630">MNKKYKKLMIIGSGPIIIGQAAEFDYSGTQACKALKEEGIEIVLVNSNPATIMTDSNIADKVYIEPLNLESLEKIIEKERPEGILAGFGGQTALNLSIELKKSGVLDKFNIELLGVKEEAIKKAEDREEFKKLMIEINEPIPESGIANSIEECINLSKELGFPLIVRPAYTLGGTGGGFAKDIDELAAVCEKGLKLSPIGQVLIEQSVAGWKEIEYEVIRDGKDNCIIVCNMENIDPVGVHTGDSIVVAPSQTLNEKQYQMLRNASIKIVRSLNIEGGCNVQFALDPNSDRYIVIEVNPRVSRSSALASKAAGYPIAKIAAKIAIGYSLDELTNYVTKCSSACFEPAIDYVVLKIPKWPFDKFSLAKRSLGTQMKATGEVMAIDRTFESALLKAISCLEGNLTGLKIPSIEKLNIDEVIDKIKLCDDERIFAVSRALRLGVKIDTLYEITKIDRWFLNAIKNIVDLEFELINKKLDKDTIKRAELTGFTDDEICILTGASKEELDSIRKENKIYPVYKMVDTCSSEFEAKTPYYYSCYESEDESIISDKEKVVVIGSGPIRIGQGVEFDYCCVHGVWAAKDLGFEAIIINNNPETVSTDFDTADKLYFESLYIDDVLNVVRKENPIGVFVQLGGQTAINLSKKLKDRGVNILGTSVESIDIAEDRDKFRGFLENLNIPTPKGCAVLKKSQVIKAAKDIGYPVVVRPSYVIGGKAMRIIYDEESLIDYMKQAENIFEEYQVIVDKYIRGTEIEVDAVCDGEDVLIPGIMEHIERTGVHSGDSITVYPSVTLPDEVINKLADYTKKIALGLNTVGLINIQYVYDGKDVYVIEVNPRASRTVPILSKVTGVPMVKLSVETAFGKKLRDNKYGTGLLKNKNYFVVKVPVFSNEKIADGDIFLGPEMKSTGEVLGVGESLDAAAYKGFAAAGIPVLKEGTIYVSLKDYDKEEGAEIIKEYCNRGFKILASKGTAKTLKENDVKCSEVSFEEVYEMLSKGEIDLVINTPDTGHIKNSRGYRLRKRCVELKIPLFTCIDTLKIYLRAVDVKRNDLPLFYNSLSYYLDI</sequence>
<feature type="domain" description="ATP-grasp" evidence="17">
    <location>
        <begin position="131"/>
        <end position="325"/>
    </location>
</feature>
<feature type="binding site" evidence="16">
    <location>
        <position position="830"/>
    </location>
    <ligand>
        <name>ATP</name>
        <dbReference type="ChEBI" id="CHEBI:30616"/>
        <label>2</label>
    </ligand>
</feature>
<keyword evidence="8 16" id="KW-0677">Repeat</keyword>
<comment type="domain">
    <text evidence="16">The large subunit is composed of 2 ATP-grasp domains that are involved in binding the 2 ATP molecules needed for carbamoyl phosphate synthesis. The N-terminal ATP-grasp domain (referred to as the carboxyphosphate synthetic component) catalyzes the ATP-dependent phosphorylation of hydrogencarbonate to carboxyphosphate and the subsequent nucleophilic attack by ammonia to form a carbamate intermediate. The C-terminal ATP-grasp domain (referred to as the carbamoyl phosphate synthetic component) then catalyzes the phosphorylation of carbamate with the second ATP to form the end product carbamoyl phosphate. The reactive and unstable enzyme intermediates are sequentially channeled from one active site to the next through the interior of the protein over a distance of at least 96 A.</text>
</comment>
<dbReference type="InterPro" id="IPR005483">
    <property type="entry name" value="CPSase_dom"/>
</dbReference>
<keyword evidence="10 16" id="KW-0067">ATP-binding</keyword>
<dbReference type="GO" id="GO:0005737">
    <property type="term" value="C:cytoplasm"/>
    <property type="evidence" value="ECO:0007669"/>
    <property type="project" value="TreeGrafter"/>
</dbReference>
<feature type="binding site" evidence="16">
    <location>
        <position position="750"/>
    </location>
    <ligand>
        <name>ATP</name>
        <dbReference type="ChEBI" id="CHEBI:30616"/>
        <label>2</label>
    </ligand>
</feature>
<organism evidence="19 20">
    <name type="scientific">Caloramator quimbayensis</name>
    <dbReference type="NCBI Taxonomy" id="1147123"/>
    <lineage>
        <taxon>Bacteria</taxon>
        <taxon>Bacillati</taxon>
        <taxon>Bacillota</taxon>
        <taxon>Clostridia</taxon>
        <taxon>Eubacteriales</taxon>
        <taxon>Clostridiaceae</taxon>
        <taxon>Caloramator</taxon>
    </lineage>
</organism>
<dbReference type="PROSITE" id="PS50975">
    <property type="entry name" value="ATP_GRASP"/>
    <property type="match status" value="2"/>
</dbReference>
<keyword evidence="12 16" id="KW-0665">Pyrimidine biosynthesis</keyword>
<feature type="binding site" evidence="16">
    <location>
        <position position="832"/>
    </location>
    <ligand>
        <name>Mg(2+)</name>
        <dbReference type="ChEBI" id="CHEBI:18420"/>
        <label>4</label>
    </ligand>
</feature>
<feature type="binding site" evidence="16">
    <location>
        <position position="239"/>
    </location>
    <ligand>
        <name>ATP</name>
        <dbReference type="ChEBI" id="CHEBI:30616"/>
        <label>1</label>
    </ligand>
</feature>
<gene>
    <name evidence="16" type="primary">carB</name>
    <name evidence="19" type="ORF">SAMN05443428_102119</name>
</gene>
<dbReference type="NCBIfam" id="TIGR01369">
    <property type="entry name" value="CPSaseII_lrg"/>
    <property type="match status" value="1"/>
</dbReference>
<dbReference type="PROSITE" id="PS00866">
    <property type="entry name" value="CPSASE_1"/>
    <property type="match status" value="2"/>
</dbReference>
<dbReference type="GO" id="GO:0044205">
    <property type="term" value="P:'de novo' UMP biosynthetic process"/>
    <property type="evidence" value="ECO:0007669"/>
    <property type="project" value="UniProtKB-UniRule"/>
</dbReference>
<evidence type="ECO:0000256" key="1">
    <source>
        <dbReference type="ARBA" id="ARBA00001936"/>
    </source>
</evidence>
<dbReference type="InterPro" id="IPR005479">
    <property type="entry name" value="CPAse_ATP-bd"/>
</dbReference>
<dbReference type="InterPro" id="IPR016185">
    <property type="entry name" value="PreATP-grasp_dom_sf"/>
</dbReference>
<evidence type="ECO:0000256" key="9">
    <source>
        <dbReference type="ARBA" id="ARBA00022741"/>
    </source>
</evidence>
<dbReference type="InterPro" id="IPR011607">
    <property type="entry name" value="MGS-like_dom"/>
</dbReference>
<dbReference type="InterPro" id="IPR058047">
    <property type="entry name" value="CPSase_preATP-grasp"/>
</dbReference>
<dbReference type="InterPro" id="IPR011761">
    <property type="entry name" value="ATP-grasp"/>
</dbReference>
<evidence type="ECO:0000256" key="6">
    <source>
        <dbReference type="ARBA" id="ARBA00022605"/>
    </source>
</evidence>
<feature type="binding site" evidence="16">
    <location>
        <position position="282"/>
    </location>
    <ligand>
        <name>ATP</name>
        <dbReference type="ChEBI" id="CHEBI:30616"/>
        <label>1</label>
    </ligand>
</feature>
<dbReference type="InterPro" id="IPR036914">
    <property type="entry name" value="MGS-like_dom_sf"/>
</dbReference>
<reference evidence="20" key="1">
    <citation type="submission" date="2017-02" db="EMBL/GenBank/DDBJ databases">
        <authorList>
            <person name="Varghese N."/>
            <person name="Submissions S."/>
        </authorList>
    </citation>
    <scope>NUCLEOTIDE SEQUENCE [LARGE SCALE GENOMIC DNA]</scope>
    <source>
        <strain evidence="20">USBA 833</strain>
    </source>
</reference>
<feature type="binding site" evidence="16">
    <location>
        <position position="282"/>
    </location>
    <ligand>
        <name>Mn(2+)</name>
        <dbReference type="ChEBI" id="CHEBI:29035"/>
        <label>1</label>
    </ligand>
</feature>
<feature type="region of interest" description="Allosteric domain" evidence="16">
    <location>
        <begin position="928"/>
        <end position="1061"/>
    </location>
</feature>
<evidence type="ECO:0000256" key="3">
    <source>
        <dbReference type="ARBA" id="ARBA00009799"/>
    </source>
</evidence>
<dbReference type="PRINTS" id="PR00098">
    <property type="entry name" value="CPSASE"/>
</dbReference>
<feature type="binding site" evidence="16">
    <location>
        <position position="777"/>
    </location>
    <ligand>
        <name>ATP</name>
        <dbReference type="ChEBI" id="CHEBI:30616"/>
        <label>2</label>
    </ligand>
</feature>
<feature type="binding site" evidence="16">
    <location>
        <position position="830"/>
    </location>
    <ligand>
        <name>Mn(2+)</name>
        <dbReference type="ChEBI" id="CHEBI:29035"/>
        <label>4</label>
    </ligand>
</feature>
<dbReference type="GO" id="GO:0006541">
    <property type="term" value="P:glutamine metabolic process"/>
    <property type="evidence" value="ECO:0007669"/>
    <property type="project" value="TreeGrafter"/>
</dbReference>
<protein>
    <recommendedName>
        <fullName evidence="16">Carbamoyl phosphate synthase large chain</fullName>
        <ecNumber evidence="16">6.3.4.16</ecNumber>
        <ecNumber evidence="16">6.3.5.5</ecNumber>
    </recommendedName>
    <alternativeName>
        <fullName evidence="16">Carbamoyl phosphate synthetase ammonia chain</fullName>
    </alternativeName>
</protein>
<dbReference type="PANTHER" id="PTHR11405">
    <property type="entry name" value="CARBAMOYLTRANSFERASE FAMILY MEMBER"/>
    <property type="match status" value="1"/>
</dbReference>
<feature type="binding site" evidence="16">
    <location>
        <position position="208"/>
    </location>
    <ligand>
        <name>ATP</name>
        <dbReference type="ChEBI" id="CHEBI:30616"/>
        <label>1</label>
    </ligand>
</feature>
<comment type="function">
    <text evidence="16">Large subunit of the glutamine-dependent carbamoyl phosphate synthetase (CPSase). CPSase catalyzes the formation of carbamoyl phosphate from the ammonia moiety of glutamine, carbonate, and phosphate donated by ATP, constituting the first step of 2 biosynthetic pathways, one leading to arginine and/or urea and the other to pyrimidine nucleotides. The large subunit (synthetase) binds the substrates ammonia (free or transferred from glutamine from the small subunit), hydrogencarbonate and ATP and carries out an ATP-coupled ligase reaction, activating hydrogencarbonate by forming carboxy phosphate which reacts with ammonia to form carbamoyl phosphate.</text>
</comment>
<feature type="binding site" evidence="16">
    <location>
        <position position="296"/>
    </location>
    <ligand>
        <name>Mg(2+)</name>
        <dbReference type="ChEBI" id="CHEBI:18420"/>
        <label>1</label>
    </ligand>
</feature>
<feature type="binding site" evidence="16">
    <location>
        <position position="296"/>
    </location>
    <ligand>
        <name>Mn(2+)</name>
        <dbReference type="ChEBI" id="CHEBI:29035"/>
        <label>1</label>
    </ligand>
</feature>
<evidence type="ECO:0000313" key="20">
    <source>
        <dbReference type="Proteomes" id="UP000190105"/>
    </source>
</evidence>
<keyword evidence="13" id="KW-0464">Manganese</keyword>
<feature type="binding site" evidence="16">
    <location>
        <position position="127"/>
    </location>
    <ligand>
        <name>ATP</name>
        <dbReference type="ChEBI" id="CHEBI:30616"/>
        <label>1</label>
    </ligand>
</feature>
<evidence type="ECO:0000256" key="7">
    <source>
        <dbReference type="ARBA" id="ARBA00022723"/>
    </source>
</evidence>
<accession>A0A1T4WLX2</accession>
<feature type="binding site" evidence="16">
    <location>
        <position position="296"/>
    </location>
    <ligand>
        <name>ATP</name>
        <dbReference type="ChEBI" id="CHEBI:30616"/>
        <label>1</label>
    </ligand>
</feature>
<feature type="binding site" evidence="16">
    <location>
        <position position="830"/>
    </location>
    <ligand>
        <name>Mn(2+)</name>
        <dbReference type="ChEBI" id="CHEBI:29035"/>
        <label>3</label>
    </ligand>
</feature>
<feature type="region of interest" description="Carbamoyl phosphate synthetic domain" evidence="16">
    <location>
        <begin position="545"/>
        <end position="927"/>
    </location>
</feature>
<dbReference type="FunFam" id="3.40.50.20:FF:000001">
    <property type="entry name" value="Carbamoyl-phosphate synthase large chain"/>
    <property type="match status" value="1"/>
</dbReference>
<feature type="binding site" evidence="16">
    <location>
        <position position="830"/>
    </location>
    <ligand>
        <name>Mg(2+)</name>
        <dbReference type="ChEBI" id="CHEBI:18420"/>
        <label>3</label>
    </ligand>
</feature>
<dbReference type="GO" id="GO:0005524">
    <property type="term" value="F:ATP binding"/>
    <property type="evidence" value="ECO:0007669"/>
    <property type="project" value="UniProtKB-UniRule"/>
</dbReference>
<feature type="domain" description="MGS-like" evidence="18">
    <location>
        <begin position="926"/>
        <end position="1061"/>
    </location>
</feature>
<comment type="pathway">
    <text evidence="2 16">Amino-acid biosynthesis; L-arginine biosynthesis; carbamoyl phosphate from bicarbonate: step 1/1.</text>
</comment>
<evidence type="ECO:0000256" key="12">
    <source>
        <dbReference type="ARBA" id="ARBA00022975"/>
    </source>
</evidence>
<evidence type="ECO:0000256" key="4">
    <source>
        <dbReference type="ARBA" id="ARBA00022571"/>
    </source>
</evidence>
<dbReference type="UniPathway" id="UPA00070">
    <property type="reaction ID" value="UER00115"/>
</dbReference>
<dbReference type="InterPro" id="IPR005480">
    <property type="entry name" value="CPSase_lsu_oligo"/>
</dbReference>
<evidence type="ECO:0000256" key="13">
    <source>
        <dbReference type="ARBA" id="ARBA00023211"/>
    </source>
</evidence>
<dbReference type="SUPFAM" id="SSF48108">
    <property type="entry name" value="Carbamoyl phosphate synthetase, large subunit connection domain"/>
    <property type="match status" value="1"/>
</dbReference>
<evidence type="ECO:0000313" key="19">
    <source>
        <dbReference type="EMBL" id="SKA78360.1"/>
    </source>
</evidence>
<feature type="binding site" evidence="16">
    <location>
        <position position="213"/>
    </location>
    <ligand>
        <name>ATP</name>
        <dbReference type="ChEBI" id="CHEBI:30616"/>
        <label>1</label>
    </ligand>
</feature>
<feature type="binding site" evidence="16">
    <location>
        <position position="206"/>
    </location>
    <ligand>
        <name>ATP</name>
        <dbReference type="ChEBI" id="CHEBI:30616"/>
        <label>1</label>
    </ligand>
</feature>
<dbReference type="NCBIfam" id="NF003671">
    <property type="entry name" value="PRK05294.1"/>
    <property type="match status" value="1"/>
</dbReference>
<dbReference type="SUPFAM" id="SSF56059">
    <property type="entry name" value="Glutathione synthetase ATP-binding domain-like"/>
    <property type="match status" value="2"/>
</dbReference>
<dbReference type="NCBIfam" id="NF009455">
    <property type="entry name" value="PRK12815.1"/>
    <property type="match status" value="1"/>
</dbReference>
<keyword evidence="7" id="KW-0479">Metal-binding</keyword>
<keyword evidence="20" id="KW-1185">Reference proteome</keyword>
<dbReference type="PROSITE" id="PS51855">
    <property type="entry name" value="MGS"/>
    <property type="match status" value="1"/>
</dbReference>
<comment type="similarity">
    <text evidence="3 16">Belongs to the CarB family.</text>
</comment>
<feature type="binding site" evidence="16">
    <location>
        <position position="818"/>
    </location>
    <ligand>
        <name>Mn(2+)</name>
        <dbReference type="ChEBI" id="CHEBI:29035"/>
        <label>3</label>
    </ligand>
</feature>
<dbReference type="PANTHER" id="PTHR11405:SF53">
    <property type="entry name" value="CARBAMOYL-PHOSPHATE SYNTHASE [AMMONIA], MITOCHONDRIAL"/>
    <property type="match status" value="1"/>
</dbReference>
<feature type="binding site" evidence="16">
    <location>
        <position position="296"/>
    </location>
    <ligand>
        <name>Mg(2+)</name>
        <dbReference type="ChEBI" id="CHEBI:18420"/>
        <label>2</label>
    </ligand>
</feature>
<keyword evidence="11" id="KW-0460">Magnesium</keyword>
<feature type="binding site" evidence="16">
    <location>
        <position position="173"/>
    </location>
    <ligand>
        <name>ATP</name>
        <dbReference type="ChEBI" id="CHEBI:30616"/>
        <label>1</label>
    </ligand>
</feature>
<feature type="binding site" evidence="16">
    <location>
        <position position="282"/>
    </location>
    <ligand>
        <name>Mg(2+)</name>
        <dbReference type="ChEBI" id="CHEBI:18420"/>
        <label>1</label>
    </ligand>
</feature>
<dbReference type="SMART" id="SM01096">
    <property type="entry name" value="CPSase_L_D3"/>
    <property type="match status" value="1"/>
</dbReference>
<dbReference type="EC" id="6.3.4.16" evidence="16"/>
<dbReference type="Gene3D" id="3.30.470.20">
    <property type="entry name" value="ATP-grasp fold, B domain"/>
    <property type="match status" value="2"/>
</dbReference>
<evidence type="ECO:0000256" key="2">
    <source>
        <dbReference type="ARBA" id="ARBA00005077"/>
    </source>
</evidence>
<dbReference type="Pfam" id="PF02142">
    <property type="entry name" value="MGS"/>
    <property type="match status" value="1"/>
</dbReference>
<feature type="binding site" evidence="16">
    <location>
        <position position="298"/>
    </location>
    <ligand>
        <name>Mn(2+)</name>
        <dbReference type="ChEBI" id="CHEBI:29035"/>
        <label>2</label>
    </ligand>
</feature>
<dbReference type="HAMAP" id="MF_01210_B">
    <property type="entry name" value="CPSase_L_chain_B"/>
    <property type="match status" value="1"/>
</dbReference>
<feature type="binding site" evidence="16">
    <location>
        <position position="744"/>
    </location>
    <ligand>
        <name>ATP</name>
        <dbReference type="ChEBI" id="CHEBI:30616"/>
        <label>2</label>
    </ligand>
</feature>
<evidence type="ECO:0000259" key="18">
    <source>
        <dbReference type="PROSITE" id="PS51855"/>
    </source>
</evidence>
<dbReference type="Gene3D" id="1.10.1030.10">
    <property type="entry name" value="Carbamoyl-phosphate synthetase, large subunit oligomerisation domain"/>
    <property type="match status" value="1"/>
</dbReference>
<dbReference type="UniPathway" id="UPA00068">
    <property type="reaction ID" value="UER00171"/>
</dbReference>
<comment type="subunit">
    <text evidence="16">Composed of two chains; the small (or glutamine) chain promotes the hydrolysis of glutamine to ammonia, which is used by the large (or ammonia) chain to synthesize carbamoyl phosphate. Tetramer of heterodimers (alpha,beta)4.</text>
</comment>
<evidence type="ECO:0000256" key="8">
    <source>
        <dbReference type="ARBA" id="ARBA00022737"/>
    </source>
</evidence>
<feature type="binding site" evidence="16">
    <location>
        <position position="746"/>
    </location>
    <ligand>
        <name>ATP</name>
        <dbReference type="ChEBI" id="CHEBI:30616"/>
        <label>2</label>
    </ligand>
</feature>
<dbReference type="Pfam" id="PF02787">
    <property type="entry name" value="CPSase_L_D3"/>
    <property type="match status" value="1"/>
</dbReference>
<keyword evidence="6 16" id="KW-0028">Amino-acid biosynthesis</keyword>
<dbReference type="Gene3D" id="3.40.50.20">
    <property type="match status" value="2"/>
</dbReference>
<dbReference type="FunFam" id="3.30.470.20:FF:000001">
    <property type="entry name" value="Carbamoyl-phosphate synthase large chain"/>
    <property type="match status" value="1"/>
</dbReference>
<feature type="binding site" evidence="16">
    <location>
        <position position="832"/>
    </location>
    <ligand>
        <name>Mn(2+)</name>
        <dbReference type="ChEBI" id="CHEBI:29035"/>
        <label>4</label>
    </ligand>
</feature>
<feature type="binding site" evidence="16">
    <location>
        <position position="174"/>
    </location>
    <ligand>
        <name>ATP</name>
        <dbReference type="ChEBI" id="CHEBI:30616"/>
        <label>1</label>
    </ligand>
</feature>
<comment type="cofactor">
    <cofactor evidence="1">
        <name>Mn(2+)</name>
        <dbReference type="ChEBI" id="CHEBI:29035"/>
    </cofactor>
</comment>
<feature type="binding site" evidence="16">
    <location>
        <position position="776"/>
    </location>
    <ligand>
        <name>ATP</name>
        <dbReference type="ChEBI" id="CHEBI:30616"/>
        <label>2</label>
    </ligand>
</feature>
<evidence type="ECO:0000256" key="5">
    <source>
        <dbReference type="ARBA" id="ARBA00022598"/>
    </source>
</evidence>
<proteinExistence type="inferred from homology"/>
<evidence type="ECO:0000259" key="17">
    <source>
        <dbReference type="PROSITE" id="PS50975"/>
    </source>
</evidence>
<dbReference type="GO" id="GO:0006526">
    <property type="term" value="P:L-arginine biosynthetic process"/>
    <property type="evidence" value="ECO:0007669"/>
    <property type="project" value="UniProtKB-UniRule"/>
</dbReference>
<dbReference type="Proteomes" id="UP000190105">
    <property type="component" value="Unassembled WGS sequence"/>
</dbReference>
<dbReference type="EC" id="6.3.5.5" evidence="16"/>
<feature type="binding site" evidence="16">
    <location>
        <position position="818"/>
    </location>
    <ligand>
        <name>ATP</name>
        <dbReference type="ChEBI" id="CHEBI:30616"/>
        <label>2</label>
    </ligand>
</feature>
<dbReference type="STRING" id="1147123.SAMN05443428_102119"/>
<dbReference type="FunFam" id="1.10.1030.10:FF:000002">
    <property type="entry name" value="Carbamoyl-phosphate synthase large chain"/>
    <property type="match status" value="1"/>
</dbReference>
<feature type="binding site" evidence="16">
    <location>
        <position position="296"/>
    </location>
    <ligand>
        <name>Mn(2+)</name>
        <dbReference type="ChEBI" id="CHEBI:29035"/>
        <label>2</label>
    </ligand>
</feature>
<evidence type="ECO:0000256" key="10">
    <source>
        <dbReference type="ARBA" id="ARBA00022840"/>
    </source>
</evidence>
<dbReference type="FunFam" id="3.30.470.20:FF:000026">
    <property type="entry name" value="Carbamoyl-phosphate synthase large chain"/>
    <property type="match status" value="1"/>
</dbReference>
<feature type="binding site" evidence="16">
    <location>
        <position position="241"/>
    </location>
    <ligand>
        <name>ATP</name>
        <dbReference type="ChEBI" id="CHEBI:30616"/>
        <label>1</label>
    </ligand>
</feature>
<dbReference type="PROSITE" id="PS00867">
    <property type="entry name" value="CPSASE_2"/>
    <property type="match status" value="2"/>
</dbReference>
<dbReference type="Pfam" id="PF02786">
    <property type="entry name" value="CPSase_L_D2"/>
    <property type="match status" value="2"/>
</dbReference>
<evidence type="ECO:0000256" key="16">
    <source>
        <dbReference type="HAMAP-Rule" id="MF_01210"/>
    </source>
</evidence>
<feature type="region of interest" description="Carboxyphosphate synthetic domain" evidence="16">
    <location>
        <begin position="1"/>
        <end position="399"/>
    </location>
</feature>
<feature type="binding site" evidence="16">
    <location>
        <position position="818"/>
    </location>
    <ligand>
        <name>Mg(2+)</name>
        <dbReference type="ChEBI" id="CHEBI:18420"/>
        <label>3</label>
    </ligand>
</feature>
<dbReference type="OrthoDB" id="9804197at2"/>
<dbReference type="GO" id="GO:0004088">
    <property type="term" value="F:carbamoyl-phosphate synthase (glutamine-hydrolyzing) activity"/>
    <property type="evidence" value="ECO:0007669"/>
    <property type="project" value="UniProtKB-UniRule"/>
</dbReference>
<dbReference type="InterPro" id="IPR036897">
    <property type="entry name" value="CarbamoylP_synth_lsu_oligo_sf"/>
</dbReference>
<comment type="catalytic activity">
    <reaction evidence="14 16">
        <text>hydrogencarbonate + NH4(+) + 2 ATP = carbamoyl phosphate + 2 ADP + phosphate + 2 H(+)</text>
        <dbReference type="Rhea" id="RHEA:18029"/>
        <dbReference type="ChEBI" id="CHEBI:15378"/>
        <dbReference type="ChEBI" id="CHEBI:17544"/>
        <dbReference type="ChEBI" id="CHEBI:28938"/>
        <dbReference type="ChEBI" id="CHEBI:30616"/>
        <dbReference type="ChEBI" id="CHEBI:43474"/>
        <dbReference type="ChEBI" id="CHEBI:58228"/>
        <dbReference type="ChEBI" id="CHEBI:456216"/>
        <dbReference type="EC" id="6.3.4.16"/>
    </reaction>
</comment>
<dbReference type="EMBL" id="FUYH01000002">
    <property type="protein sequence ID" value="SKA78360.1"/>
    <property type="molecule type" value="Genomic_DNA"/>
</dbReference>
<dbReference type="GO" id="GO:0046872">
    <property type="term" value="F:metal ion binding"/>
    <property type="evidence" value="ECO:0007669"/>
    <property type="project" value="UniProtKB-KW"/>
</dbReference>
<feature type="binding site" evidence="16">
    <location>
        <position position="705"/>
    </location>
    <ligand>
        <name>ATP</name>
        <dbReference type="ChEBI" id="CHEBI:30616"/>
        <label>2</label>
    </ligand>
</feature>
<keyword evidence="4 16" id="KW-0055">Arginine biosynthesis</keyword>
<feature type="binding site" evidence="16">
    <location>
        <position position="240"/>
    </location>
    <ligand>
        <name>ATP</name>
        <dbReference type="ChEBI" id="CHEBI:30616"/>
        <label>1</label>
    </ligand>
</feature>
<feature type="binding site" evidence="16">
    <location>
        <position position="298"/>
    </location>
    <ligand>
        <name>Mg(2+)</name>
        <dbReference type="ChEBI" id="CHEBI:18420"/>
        <label>2</label>
    </ligand>
</feature>
<evidence type="ECO:0000256" key="15">
    <source>
        <dbReference type="ARBA" id="ARBA00048816"/>
    </source>
</evidence>